<feature type="binding site" evidence="4">
    <location>
        <position position="210"/>
    </location>
    <ligand>
        <name>3-dehydroquinate</name>
        <dbReference type="ChEBI" id="CHEBI:32364"/>
    </ligand>
</feature>
<comment type="function">
    <text evidence="4">Involved in the third step of the chorismate pathway, which leads to the biosynthesis of aromatic amino acids. Catalyzes the cis-dehydration of 3-dehydroquinate (DHQ) and introduces the first double bond of the aromatic ring to yield 3-dehydroshikimate.</text>
</comment>
<dbReference type="InterPro" id="IPR001381">
    <property type="entry name" value="DHquinase_I"/>
</dbReference>
<dbReference type="SUPFAM" id="SSF51569">
    <property type="entry name" value="Aldolase"/>
    <property type="match status" value="1"/>
</dbReference>
<dbReference type="EC" id="4.2.1.10" evidence="4"/>
<dbReference type="HAMAP" id="MF_00214">
    <property type="entry name" value="AroD"/>
    <property type="match status" value="1"/>
</dbReference>
<dbReference type="GO" id="GO:0009423">
    <property type="term" value="P:chorismate biosynthetic process"/>
    <property type="evidence" value="ECO:0007669"/>
    <property type="project" value="UniProtKB-UniRule"/>
</dbReference>
<comment type="catalytic activity">
    <reaction evidence="1 4">
        <text>3-dehydroquinate = 3-dehydroshikimate + H2O</text>
        <dbReference type="Rhea" id="RHEA:21096"/>
        <dbReference type="ChEBI" id="CHEBI:15377"/>
        <dbReference type="ChEBI" id="CHEBI:16630"/>
        <dbReference type="ChEBI" id="CHEBI:32364"/>
        <dbReference type="EC" id="4.2.1.10"/>
    </reaction>
</comment>
<feature type="binding site" evidence="4">
    <location>
        <position position="187"/>
    </location>
    <ligand>
        <name>3-dehydroquinate</name>
        <dbReference type="ChEBI" id="CHEBI:32364"/>
    </ligand>
</feature>
<evidence type="ECO:0000313" key="5">
    <source>
        <dbReference type="EMBL" id="CUR51312.1"/>
    </source>
</evidence>
<dbReference type="NCBIfam" id="TIGR01093">
    <property type="entry name" value="aroD"/>
    <property type="match status" value="1"/>
</dbReference>
<dbReference type="CDD" id="cd00502">
    <property type="entry name" value="DHQase_I"/>
    <property type="match status" value="1"/>
</dbReference>
<comment type="similarity">
    <text evidence="4">Belongs to the type-I 3-dehydroquinase family.</text>
</comment>
<keyword evidence="6" id="KW-1185">Reference proteome</keyword>
<evidence type="ECO:0000256" key="2">
    <source>
        <dbReference type="ARBA" id="ARBA00023239"/>
    </source>
</evidence>
<evidence type="ECO:0000256" key="1">
    <source>
        <dbReference type="ARBA" id="ARBA00001864"/>
    </source>
</evidence>
<dbReference type="AlphaFoldDB" id="A0A128A1V3"/>
<evidence type="ECO:0000313" key="6">
    <source>
        <dbReference type="Proteomes" id="UP000196239"/>
    </source>
</evidence>
<gene>
    <name evidence="4 5" type="primary">aroD</name>
    <name evidence="5" type="ORF">NDEV_0547</name>
</gene>
<feature type="binding site" evidence="4">
    <location>
        <position position="62"/>
    </location>
    <ligand>
        <name>3-dehydroquinate</name>
        <dbReference type="ChEBI" id="CHEBI:32364"/>
    </ligand>
</feature>
<comment type="pathway">
    <text evidence="4">Metabolic intermediate biosynthesis; chorismate biosynthesis; chorismate from D-erythrose 4-phosphate and phosphoenolpyruvate: step 3/7.</text>
</comment>
<dbReference type="EMBL" id="LN890280">
    <property type="protein sequence ID" value="CUR51312.1"/>
    <property type="molecule type" value="Genomic_DNA"/>
</dbReference>
<feature type="active site" description="Proton donor/acceptor" evidence="4">
    <location>
        <position position="121"/>
    </location>
</feature>
<dbReference type="GO" id="GO:0003855">
    <property type="term" value="F:3-dehydroquinate dehydratase activity"/>
    <property type="evidence" value="ECO:0007669"/>
    <property type="project" value="UniProtKB-UniRule"/>
</dbReference>
<dbReference type="InterPro" id="IPR013785">
    <property type="entry name" value="Aldolase_TIM"/>
</dbReference>
<dbReference type="GO" id="GO:0009073">
    <property type="term" value="P:aromatic amino acid family biosynthetic process"/>
    <property type="evidence" value="ECO:0007669"/>
    <property type="project" value="UniProtKB-KW"/>
</dbReference>
<protein>
    <recommendedName>
        <fullName evidence="4">3-dehydroquinate dehydratase</fullName>
        <shortName evidence="4">3-dehydroquinase</shortName>
        <ecNumber evidence="4">4.2.1.10</ecNumber>
    </recommendedName>
    <alternativeName>
        <fullName evidence="4">Type I DHQase</fullName>
    </alternativeName>
    <alternativeName>
        <fullName evidence="4">Type I dehydroquinase</fullName>
        <shortName evidence="4">DHQ1</shortName>
    </alternativeName>
</protein>
<dbReference type="Proteomes" id="UP000196239">
    <property type="component" value="Chromosome 1"/>
</dbReference>
<dbReference type="InterPro" id="IPR050146">
    <property type="entry name" value="Type-I_3-dehydroquinase"/>
</dbReference>
<dbReference type="PANTHER" id="PTHR43699">
    <property type="entry name" value="3-DEHYDROQUINATE DEHYDRATASE"/>
    <property type="match status" value="1"/>
</dbReference>
<feature type="active site" description="Schiff-base intermediate with substrate" evidence="4">
    <location>
        <position position="147"/>
    </location>
</feature>
<keyword evidence="4" id="KW-0057">Aromatic amino acid biosynthesis</keyword>
<keyword evidence="2 4" id="KW-0456">Lyase</keyword>
<feature type="binding site" evidence="4">
    <location>
        <begin position="32"/>
        <end position="34"/>
    </location>
    <ligand>
        <name>3-dehydroquinate</name>
        <dbReference type="ChEBI" id="CHEBI:32364"/>
    </ligand>
</feature>
<evidence type="ECO:0000256" key="3">
    <source>
        <dbReference type="ARBA" id="ARBA00023270"/>
    </source>
</evidence>
<proteinExistence type="inferred from homology"/>
<organism evidence="5 6">
    <name type="scientific">Nitrosotalea devaniterrae</name>
    <dbReference type="NCBI Taxonomy" id="1078905"/>
    <lineage>
        <taxon>Archaea</taxon>
        <taxon>Nitrososphaerota</taxon>
        <taxon>Nitrososphaeria</taxon>
        <taxon>Nitrosotaleales</taxon>
        <taxon>Nitrosotaleaceae</taxon>
        <taxon>Nitrosotalea</taxon>
    </lineage>
</organism>
<dbReference type="Gene3D" id="3.20.20.70">
    <property type="entry name" value="Aldolase class I"/>
    <property type="match status" value="1"/>
</dbReference>
<keyword evidence="3 4" id="KW-0704">Schiff base</keyword>
<keyword evidence="4" id="KW-0028">Amino-acid biosynthesis</keyword>
<comment type="subunit">
    <text evidence="4">Homodimer.</text>
</comment>
<evidence type="ECO:0000256" key="4">
    <source>
        <dbReference type="HAMAP-Rule" id="MF_00214"/>
    </source>
</evidence>
<sequence length="226" mass="25759">MATKVCVTIAASSPTKVSSELRGALAKSEYAELRLDFLKPNQIPFCLTLVRKHLKRCICTLRPIAEGGKFSGSEKERISILKLISEFEPYLIDVEYNTLKKNKELVKYLKSRKTRMLVSWHDFAKTPNEHTLRSMFKKMSKYSNNIKIVTMAKTIDDTIRILSLYKISTRKINLISFAMGDYGRMSRILCTKLGSPYTYVSLGKPVAPGQFSLKEMKSILSLEDKN</sequence>
<dbReference type="KEGG" id="ndv:NDEV_0547"/>
<dbReference type="PANTHER" id="PTHR43699:SF1">
    <property type="entry name" value="3-DEHYDROQUINATE DEHYDRATASE"/>
    <property type="match status" value="1"/>
</dbReference>
<dbReference type="GO" id="GO:0046279">
    <property type="term" value="P:3,4-dihydroxybenzoate biosynthetic process"/>
    <property type="evidence" value="ECO:0007669"/>
    <property type="project" value="UniProtKB-ARBA"/>
</dbReference>
<name>A0A128A1V3_9ARCH</name>
<dbReference type="Pfam" id="PF01487">
    <property type="entry name" value="DHquinase_I"/>
    <property type="match status" value="1"/>
</dbReference>
<reference evidence="6" key="1">
    <citation type="submission" date="2015-10" db="EMBL/GenBank/DDBJ databases">
        <authorList>
            <person name="Lehtovirta-Morley L.E."/>
            <person name="Vieille C."/>
        </authorList>
    </citation>
    <scope>NUCLEOTIDE SEQUENCE [LARGE SCALE GENOMIC DNA]</scope>
</reference>
<accession>A0A128A1V3</accession>
<dbReference type="UniPathway" id="UPA00053">
    <property type="reaction ID" value="UER00086"/>
</dbReference>
<comment type="caution">
    <text evidence="4">Lacks conserved residue(s) required for the propagation of feature annotation.</text>
</comment>
<dbReference type="GO" id="GO:0008652">
    <property type="term" value="P:amino acid biosynthetic process"/>
    <property type="evidence" value="ECO:0007669"/>
    <property type="project" value="UniProtKB-KW"/>
</dbReference>